<feature type="transmembrane region" description="Helical" evidence="9">
    <location>
        <begin position="131"/>
        <end position="156"/>
    </location>
</feature>
<keyword evidence="3" id="KW-0813">Transport</keyword>
<evidence type="ECO:0000256" key="1">
    <source>
        <dbReference type="ARBA" id="ARBA00004141"/>
    </source>
</evidence>
<evidence type="ECO:0000313" key="10">
    <source>
        <dbReference type="EMBL" id="ELY61529.1"/>
    </source>
</evidence>
<evidence type="ECO:0000256" key="3">
    <source>
        <dbReference type="ARBA" id="ARBA00022448"/>
    </source>
</evidence>
<feature type="transmembrane region" description="Helical" evidence="9">
    <location>
        <begin position="87"/>
        <end position="110"/>
    </location>
</feature>
<dbReference type="GO" id="GO:0005886">
    <property type="term" value="C:plasma membrane"/>
    <property type="evidence" value="ECO:0007669"/>
    <property type="project" value="TreeGrafter"/>
</dbReference>
<dbReference type="PANTHER" id="PTHR48086">
    <property type="entry name" value="SODIUM/PROLINE SYMPORTER-RELATED"/>
    <property type="match status" value="1"/>
</dbReference>
<dbReference type="PANTHER" id="PTHR48086:SF7">
    <property type="entry name" value="SODIUM-SOLUTE SYMPORTER-RELATED"/>
    <property type="match status" value="1"/>
</dbReference>
<comment type="caution">
    <text evidence="10">The sequence shown here is derived from an EMBL/GenBank/DDBJ whole genome shotgun (WGS) entry which is preliminary data.</text>
</comment>
<keyword evidence="6 9" id="KW-0472">Membrane</keyword>
<feature type="transmembrane region" description="Helical" evidence="9">
    <location>
        <begin position="449"/>
        <end position="467"/>
    </location>
</feature>
<dbReference type="CDD" id="cd11479">
    <property type="entry name" value="SLC5sbd_u3"/>
    <property type="match status" value="1"/>
</dbReference>
<dbReference type="Gene3D" id="1.20.1730.10">
    <property type="entry name" value="Sodium/glucose cotransporter"/>
    <property type="match status" value="1"/>
</dbReference>
<dbReference type="EMBL" id="AOIA01000084">
    <property type="protein sequence ID" value="ELY61529.1"/>
    <property type="molecule type" value="Genomic_DNA"/>
</dbReference>
<evidence type="ECO:0000256" key="8">
    <source>
        <dbReference type="SAM" id="MobiDB-lite"/>
    </source>
</evidence>
<dbReference type="Pfam" id="PF00474">
    <property type="entry name" value="SSF"/>
    <property type="match status" value="1"/>
</dbReference>
<feature type="compositionally biased region" description="Polar residues" evidence="8">
    <location>
        <begin position="478"/>
        <end position="489"/>
    </location>
</feature>
<dbReference type="InterPro" id="IPR001734">
    <property type="entry name" value="Na/solute_symporter"/>
</dbReference>
<feature type="transmembrane region" description="Helical" evidence="9">
    <location>
        <begin position="422"/>
        <end position="443"/>
    </location>
</feature>
<evidence type="ECO:0000256" key="4">
    <source>
        <dbReference type="ARBA" id="ARBA00022692"/>
    </source>
</evidence>
<feature type="transmembrane region" description="Helical" evidence="9">
    <location>
        <begin position="274"/>
        <end position="298"/>
    </location>
</feature>
<evidence type="ECO:0000256" key="7">
    <source>
        <dbReference type="RuleBase" id="RU362091"/>
    </source>
</evidence>
<evidence type="ECO:0000256" key="6">
    <source>
        <dbReference type="ARBA" id="ARBA00023136"/>
    </source>
</evidence>
<feature type="transmembrane region" description="Helical" evidence="9">
    <location>
        <begin position="20"/>
        <end position="38"/>
    </location>
</feature>
<keyword evidence="5 9" id="KW-1133">Transmembrane helix</keyword>
<dbReference type="GO" id="GO:0022857">
    <property type="term" value="F:transmembrane transporter activity"/>
    <property type="evidence" value="ECO:0007669"/>
    <property type="project" value="InterPro"/>
</dbReference>
<reference evidence="10 11" key="1">
    <citation type="journal article" date="2014" name="PLoS Genet.">
        <title>Phylogenetically driven sequencing of extremely halophilic archaea reveals strategies for static and dynamic osmo-response.</title>
        <authorList>
            <person name="Becker E.A."/>
            <person name="Seitzer P.M."/>
            <person name="Tritt A."/>
            <person name="Larsen D."/>
            <person name="Krusor M."/>
            <person name="Yao A.I."/>
            <person name="Wu D."/>
            <person name="Madern D."/>
            <person name="Eisen J.A."/>
            <person name="Darling A.E."/>
            <person name="Facciotti M.T."/>
        </authorList>
    </citation>
    <scope>NUCLEOTIDE SEQUENCE [LARGE SCALE GENOMIC DNA]</scope>
    <source>
        <strain evidence="10 11">DSM 18795</strain>
    </source>
</reference>
<feature type="transmembrane region" description="Helical" evidence="9">
    <location>
        <begin position="394"/>
        <end position="415"/>
    </location>
</feature>
<evidence type="ECO:0000256" key="2">
    <source>
        <dbReference type="ARBA" id="ARBA00006434"/>
    </source>
</evidence>
<dbReference type="STRING" id="1227498.C492_09435"/>
<evidence type="ECO:0000313" key="11">
    <source>
        <dbReference type="Proteomes" id="UP000011531"/>
    </source>
</evidence>
<feature type="region of interest" description="Disordered" evidence="8">
    <location>
        <begin position="469"/>
        <end position="489"/>
    </location>
</feature>
<feature type="transmembrane region" description="Helical" evidence="9">
    <location>
        <begin position="310"/>
        <end position="331"/>
    </location>
</feature>
<comment type="similarity">
    <text evidence="2 7">Belongs to the sodium:solute symporter (SSF) (TC 2.A.21) family.</text>
</comment>
<feature type="transmembrane region" description="Helical" evidence="9">
    <location>
        <begin position="162"/>
        <end position="181"/>
    </location>
</feature>
<feature type="transmembrane region" description="Helical" evidence="9">
    <location>
        <begin position="59"/>
        <end position="81"/>
    </location>
</feature>
<keyword evidence="11" id="KW-1185">Reference proteome</keyword>
<dbReference type="InterPro" id="IPR050277">
    <property type="entry name" value="Sodium:Solute_Symporter"/>
</dbReference>
<keyword evidence="4 9" id="KW-0812">Transmembrane</keyword>
<feature type="transmembrane region" description="Helical" evidence="9">
    <location>
        <begin position="371"/>
        <end position="388"/>
    </location>
</feature>
<evidence type="ECO:0000256" key="5">
    <source>
        <dbReference type="ARBA" id="ARBA00022989"/>
    </source>
</evidence>
<evidence type="ECO:0000256" key="9">
    <source>
        <dbReference type="SAM" id="Phobius"/>
    </source>
</evidence>
<feature type="transmembrane region" description="Helical" evidence="9">
    <location>
        <begin position="193"/>
        <end position="212"/>
    </location>
</feature>
<sequence>MYLYTITRKGVSMVEMIIDSTIIILYFLGMIGVGYWGYRRSETLEDYFVAGRNIPLWMYVPVMSAIILGGASTVGGGGLGYEYGVSGAWLVIWLGAGIAVIGVLISTDLVNLGAYTLGDVLERRFDEYSGTVGALIAGVYALTIAITQIIAIGTALNALFDVGLTLMIVTAGVIVVVYTALGGMLSVTITDFVQWFIMTVGVFLLALPLGLIEVGGVSGLSAELDPSFFSPTGIGVSTIISYFLLYFLGIMIGQDIWQRVFTADSPRTARLGNIATGVYAVVYGVATAVLGMIALVLFPTLENPDMALPLMVLEIIPVGLSGLILAGFISAMMSTADSALLASSTLFTNDVYKRFVNPDASDKRYTRISRLLIFVLGIGATATAVWIGDVVAALTLAYNLLVGAIFIPILGAFFWNRATWQGALSSIIISNTAVVLGMGYYGFQSDLPIIIGLVTSLAIFVSVSLLTDPPSSDKVDQWLTSTEDTPQLD</sequence>
<protein>
    <submittedName>
        <fullName evidence="10">Sodium:solute symporter</fullName>
    </submittedName>
</protein>
<organism evidence="10 11">
    <name type="scientific">Natronococcus jeotgali DSM 18795</name>
    <dbReference type="NCBI Taxonomy" id="1227498"/>
    <lineage>
        <taxon>Archaea</taxon>
        <taxon>Methanobacteriati</taxon>
        <taxon>Methanobacteriota</taxon>
        <taxon>Stenosarchaea group</taxon>
        <taxon>Halobacteria</taxon>
        <taxon>Halobacteriales</taxon>
        <taxon>Natrialbaceae</taxon>
        <taxon>Natronococcus</taxon>
    </lineage>
</organism>
<proteinExistence type="inferred from homology"/>
<dbReference type="PATRIC" id="fig|1227498.3.peg.1837"/>
<dbReference type="Proteomes" id="UP000011531">
    <property type="component" value="Unassembled WGS sequence"/>
</dbReference>
<feature type="transmembrane region" description="Helical" evidence="9">
    <location>
        <begin position="232"/>
        <end position="253"/>
    </location>
</feature>
<dbReference type="PROSITE" id="PS50283">
    <property type="entry name" value="NA_SOLUT_SYMP_3"/>
    <property type="match status" value="1"/>
</dbReference>
<gene>
    <name evidence="10" type="ORF">C492_09435</name>
</gene>
<comment type="subcellular location">
    <subcellularLocation>
        <location evidence="1">Membrane</location>
        <topology evidence="1">Multi-pass membrane protein</topology>
    </subcellularLocation>
</comment>
<accession>L9XIH5</accession>
<dbReference type="AlphaFoldDB" id="L9XIH5"/>
<dbReference type="InterPro" id="IPR038377">
    <property type="entry name" value="Na/Glc_symporter_sf"/>
</dbReference>
<name>L9XIH5_9EURY</name>